<comment type="caution">
    <text evidence="1">The sequence shown here is derived from an EMBL/GenBank/DDBJ whole genome shotgun (WGS) entry which is preliminary data.</text>
</comment>
<protein>
    <submittedName>
        <fullName evidence="1">Uncharacterized protein</fullName>
    </submittedName>
</protein>
<evidence type="ECO:0000313" key="2">
    <source>
        <dbReference type="Proteomes" id="UP000034032"/>
    </source>
</evidence>
<sequence>MAGNFVTGSPIKYRKKGNWEEFPMKFRWQTGLWFELFEKHLDLIVEDIKRAQAEDRLITYLSCPISGREGSHSLTNIEITRHVARQLETKWGSRFWVLNPALYQMESSSGTGLIKRHAHLLSAEKGLMPEIDIEQLHKESPLTGGDYLRMWTKVLVGDDADNLGNRFDAFYFIGPVDVWNFFTNSGNTDLTRGVEDYFARKIATNAEFRSCFGEARKIDDAEREFFKFYTLKAGAHFSLGSHDEYNIWQILNVLRRREIRPLASIPGYFDGRQIGLGAAETELSPGYAIN</sequence>
<reference evidence="1 2" key="1">
    <citation type="journal article" date="2015" name="Nature">
        <title>rRNA introns, odd ribosomes, and small enigmatic genomes across a large radiation of phyla.</title>
        <authorList>
            <person name="Brown C.T."/>
            <person name="Hug L.A."/>
            <person name="Thomas B.C."/>
            <person name="Sharon I."/>
            <person name="Castelle C.J."/>
            <person name="Singh A."/>
            <person name="Wilkins M.J."/>
            <person name="Williams K.H."/>
            <person name="Banfield J.F."/>
        </authorList>
    </citation>
    <scope>NUCLEOTIDE SEQUENCE [LARGE SCALE GENOMIC DNA]</scope>
</reference>
<dbReference type="AlphaFoldDB" id="A0A0G1MNH3"/>
<organism evidence="1 2">
    <name type="scientific">Candidatus Yanofskybacteria bacterium GW2011_GWA2_44_9</name>
    <dbReference type="NCBI Taxonomy" id="1619025"/>
    <lineage>
        <taxon>Bacteria</taxon>
        <taxon>Candidatus Yanofskyibacteriota</taxon>
    </lineage>
</organism>
<name>A0A0G1MNH3_9BACT</name>
<accession>A0A0G1MNH3</accession>
<dbReference type="EMBL" id="LCJR01000008">
    <property type="protein sequence ID" value="KKT82352.1"/>
    <property type="molecule type" value="Genomic_DNA"/>
</dbReference>
<dbReference type="Proteomes" id="UP000034032">
    <property type="component" value="Unassembled WGS sequence"/>
</dbReference>
<gene>
    <name evidence="1" type="ORF">UW79_C0008G0016</name>
</gene>
<evidence type="ECO:0000313" key="1">
    <source>
        <dbReference type="EMBL" id="KKT82352.1"/>
    </source>
</evidence>
<proteinExistence type="predicted"/>